<evidence type="ECO:0000256" key="1">
    <source>
        <dbReference type="SAM" id="MobiDB-lite"/>
    </source>
</evidence>
<feature type="transmembrane region" description="Helical" evidence="2">
    <location>
        <begin position="505"/>
        <end position="528"/>
    </location>
</feature>
<feature type="compositionally biased region" description="Polar residues" evidence="1">
    <location>
        <begin position="635"/>
        <end position="651"/>
    </location>
</feature>
<dbReference type="EMBL" id="JARBJD010000037">
    <property type="protein sequence ID" value="KAK2958500.1"/>
    <property type="molecule type" value="Genomic_DNA"/>
</dbReference>
<sequence length="2258" mass="252636">MPTPTSKQVVTYEPKNKRTILTVFNYEESNDSFIFYEHIPTYRPLVQIITSPQPHSLDCLFLIDARGEWMLTQWHRQKFFPIASGSIVSALSIVHPRGASGRPLWNVLLSHTSCFVFCDAPPTADSGPDSMYSFINRIRHFSFTTSIHTQPFPIVSPASSHATKQPVISQPQHPPFLFRLSAQPTLPSPSSTSPHYNAPIQTASAFVLCDTPHSVSILSFFFHFDSHTFHPTEFALINLHPSTSKILSVVDIDNLFTVISNTTSHQMVKHVTTLSQLKQLLANDHESLRKRKKSPGDGGDSQDSSGSTSRKSRTMERNRMKTMISGQGNTAQTTLSSRLNISTVVVSEDEGSSIQSEEDQDKSPGHITTPTTPQPKSQLAQVEIDDEDIISQSSSSSSYTGSSSSSSRSPRSISLSSGPPHSRSSRSTSLGSSHSRSPTLYEEVHQRHEYDQGKAIFVVFPHSDIFLPQFSSTQITPHSKKDGQLPLFQMSRNMFSTTARPPLSFIPFAVFSSYSIMVCFNSLLALYLPLNPPLATPPTSILFTQNNHALVTEPLQKAPRENPQSTIDHRRRFRKRKVNSSMLFIAAGSVLLVLTRGKIFRHYYSDKTLVGLTLLTGQHWVFNESPGPNMHSTISLPINPEQTSTTTTVLTNGEDPKSSISVRSHTEPPLLVKGRTRLFIISAQGAFQYANLETGIFEDLRRNEHIGIEPIYITTMAMVPPANTPKFFLFRDYHLIGTGQKTTGAIQLMSLGFQAVPVVQGQVFDSVPQIFTSKLFEGARNTSLILIRENAVQHSRIDNTRQTQSSQTLCSISSRSFDPIHPASVGLDLSSPTLAFGEVDGGFCHVRDDSIWIVPTIDFSLSPPSPVFPSTLSQFVIPTPKVYERKTGTVTDLNSEVGLVDSEQPLKFSRAAIDRNFILVASDCVLLVYLWLPIQKSVTLLSTLSFPETIVIVSLHRIRNELLLSVAVRNFKAYFIRIDPHHIPLTADHYAWRSTEIFPKDKHTRVNLLLPRPLEMECSTTFINANKSATRLIRNVTTNSVRYVRLYDIDFWAPPNEILFTTFGDKLSSVARQRHSFGESESSSAMECAKMQFKMNSTLPFKRREDVKPTEYSEHDCVMLVVTYPHGQFICSLIPLTALLHRRPTFSSLSLSMITTHYLLIPRNPHLPEYSNVLLSYKSTHAKVHADEIYLHSGHVWVGKWDPDEGMVMCTPVAWEGNLEALIPISLGSDSKDDQTESVVSESTLASPVPSPTDNQSLLDQGVIPNSDMDDPLSSLVLAPPVEATSFPLHSPRRHSDSIAENYSSFFDTSATATLPIPTHVWFGAADHRLTFGRVETKPTLTRDSVPVPSAPISIAYVIVFGAIACLLKISRAPILTSQSMERAADRLNKDKIPSNILQMMTRKPPSSRPRKISKYQPFKSIVMNHLSPKGQGKGDTNHDSIFDADLCPFPLPTHNADGVPFTDLASAAMTRNLRTATRTHEHISITENTFDIHDLNFSPEAVFTQAQTPPAPTRHHLDDRFVLQFYDSIKMNHLLGMLDLSAIHLTELGTDMSDFEFERMTFLSVPTANHLSWLAQTQGTVFKISQDHSYRQSNSGAIAYNMTDHPDDFSRTNTIPHLAITATKGRNKRNFLTEPTDILFIRVERSAFPFTPDDIVNNTLLKGGEISATSDNDDPSHVLNLRGVLVSRLRVAGPCQLVKSVNWHLIVGNANKIHIFSSFMKTRNTHQGNEEQEDAEQYYSHNHGVTQIDSEHFSLYHYPQTFPHDIVILHSGLVNARSHITTLTLHSSFNSSYSQSNPNVHQQIITTAATYDLIVPHYFDSPSRIRLCFSFYPCGVGVMDFYPSMIPEFDNPFFLSMDNEKMMDTRASLINASLKLSSPMSVQRESPPWNTLQELSEYLNTGEVTPRPQDPQLTLQYRTRLGYRMNLLAQTLTGDLVELTSVPDDTSIAVQSRRGIAIFTLIRNERLTLTRPSPFSHTLLFTAMVPMTDSPYSIVPSRFGSWKMISEYGKSFLRSKQSWDKIIRKNRLVTLDNITKEQVEAAAQNSFQGAESGPIRKSFSAIISAMCKPKTKVKIPPIPSFWIFSHFGGHSRLISLPQDLIPLKQSLLWHYLLSIKHNSFGIKWNDPSSVLSADFQLKDVGWVKFMTQRASSPPNEQMLTPPHFPTLPQIGFGRVLSAARLFGVTPRPLNPSFRSITAINPSQLAKSSAWILSKTVEQLSFVQRQPEETTKQSKKSRQGQKEISKHRTRHPLSSDPP</sequence>
<feature type="compositionally biased region" description="Acidic residues" evidence="1">
    <location>
        <begin position="347"/>
        <end position="360"/>
    </location>
</feature>
<feature type="compositionally biased region" description="Polar residues" evidence="1">
    <location>
        <begin position="1237"/>
        <end position="1255"/>
    </location>
</feature>
<evidence type="ECO:0000256" key="2">
    <source>
        <dbReference type="SAM" id="Phobius"/>
    </source>
</evidence>
<feature type="compositionally biased region" description="Polar residues" evidence="1">
    <location>
        <begin position="324"/>
        <end position="345"/>
    </location>
</feature>
<feature type="region of interest" description="Disordered" evidence="1">
    <location>
        <begin position="635"/>
        <end position="665"/>
    </location>
</feature>
<protein>
    <recommendedName>
        <fullName evidence="5">Transmembrane protein</fullName>
    </recommendedName>
</protein>
<feature type="region of interest" description="Disordered" evidence="1">
    <location>
        <begin position="287"/>
        <end position="441"/>
    </location>
</feature>
<name>A0ABQ9Y432_9EUKA</name>
<reference evidence="3 4" key="1">
    <citation type="journal article" date="2022" name="bioRxiv">
        <title>Genomics of Preaxostyla Flagellates Illuminates Evolutionary Transitions and the Path Towards Mitochondrial Loss.</title>
        <authorList>
            <person name="Novak L.V.F."/>
            <person name="Treitli S.C."/>
            <person name="Pyrih J."/>
            <person name="Halakuc P."/>
            <person name="Pipaliya S.V."/>
            <person name="Vacek V."/>
            <person name="Brzon O."/>
            <person name="Soukal P."/>
            <person name="Eme L."/>
            <person name="Dacks J.B."/>
            <person name="Karnkowska A."/>
            <person name="Elias M."/>
            <person name="Hampl V."/>
        </authorList>
    </citation>
    <scope>NUCLEOTIDE SEQUENCE [LARGE SCALE GENOMIC DNA]</scope>
    <source>
        <strain evidence="3">NAU3</strain>
        <tissue evidence="3">Gut</tissue>
    </source>
</reference>
<evidence type="ECO:0000313" key="3">
    <source>
        <dbReference type="EMBL" id="KAK2958500.1"/>
    </source>
</evidence>
<proteinExistence type="predicted"/>
<comment type="caution">
    <text evidence="3">The sequence shown here is derived from an EMBL/GenBank/DDBJ whole genome shotgun (WGS) entry which is preliminary data.</text>
</comment>
<keyword evidence="2" id="KW-1133">Transmembrane helix</keyword>
<evidence type="ECO:0000313" key="4">
    <source>
        <dbReference type="Proteomes" id="UP001281761"/>
    </source>
</evidence>
<dbReference type="Proteomes" id="UP001281761">
    <property type="component" value="Unassembled WGS sequence"/>
</dbReference>
<keyword evidence="2" id="KW-0812">Transmembrane</keyword>
<feature type="compositionally biased region" description="Low complexity" evidence="1">
    <location>
        <begin position="391"/>
        <end position="440"/>
    </location>
</feature>
<feature type="region of interest" description="Disordered" evidence="1">
    <location>
        <begin position="1230"/>
        <end position="1255"/>
    </location>
</feature>
<keyword evidence="4" id="KW-1185">Reference proteome</keyword>
<gene>
    <name evidence="3" type="ORF">BLNAU_6534</name>
</gene>
<feature type="region of interest" description="Disordered" evidence="1">
    <location>
        <begin position="2222"/>
        <end position="2258"/>
    </location>
</feature>
<organism evidence="3 4">
    <name type="scientific">Blattamonas nauphoetae</name>
    <dbReference type="NCBI Taxonomy" id="2049346"/>
    <lineage>
        <taxon>Eukaryota</taxon>
        <taxon>Metamonada</taxon>
        <taxon>Preaxostyla</taxon>
        <taxon>Oxymonadida</taxon>
        <taxon>Blattamonas</taxon>
    </lineage>
</organism>
<feature type="transmembrane region" description="Helical" evidence="2">
    <location>
        <begin position="578"/>
        <end position="595"/>
    </location>
</feature>
<accession>A0ABQ9Y432</accession>
<keyword evidence="2" id="KW-0472">Membrane</keyword>
<evidence type="ECO:0008006" key="5">
    <source>
        <dbReference type="Google" id="ProtNLM"/>
    </source>
</evidence>
<feature type="compositionally biased region" description="Polar residues" evidence="1">
    <location>
        <begin position="366"/>
        <end position="380"/>
    </location>
</feature>